<evidence type="ECO:0000259" key="5">
    <source>
        <dbReference type="PROSITE" id="PS50937"/>
    </source>
</evidence>
<dbReference type="PROSITE" id="PS00552">
    <property type="entry name" value="HTH_MERR_1"/>
    <property type="match status" value="1"/>
</dbReference>
<proteinExistence type="predicted"/>
<comment type="caution">
    <text evidence="6">The sequence shown here is derived from an EMBL/GenBank/DDBJ whole genome shotgun (WGS) entry which is preliminary data.</text>
</comment>
<feature type="domain" description="HTH merR-type" evidence="5">
    <location>
        <begin position="1"/>
        <end position="68"/>
    </location>
</feature>
<evidence type="ECO:0000256" key="3">
    <source>
        <dbReference type="ARBA" id="ARBA00023125"/>
    </source>
</evidence>
<dbReference type="SUPFAM" id="SSF46955">
    <property type="entry name" value="Putative DNA-binding domain"/>
    <property type="match status" value="1"/>
</dbReference>
<name>A0A1A9RRJ4_EIKCO</name>
<dbReference type="RefSeq" id="WP_064105216.1">
    <property type="nucleotide sequence ID" value="NZ_LXSH01000010.1"/>
</dbReference>
<dbReference type="PANTHER" id="PTHR30204:SF69">
    <property type="entry name" value="MERR-FAMILY TRANSCRIPTIONAL REGULATOR"/>
    <property type="match status" value="1"/>
</dbReference>
<dbReference type="AlphaFoldDB" id="A0A1A9RRJ4"/>
<dbReference type="InterPro" id="IPR047057">
    <property type="entry name" value="MerR_fam"/>
</dbReference>
<dbReference type="PROSITE" id="PS50937">
    <property type="entry name" value="HTH_MERR_2"/>
    <property type="match status" value="1"/>
</dbReference>
<evidence type="ECO:0000256" key="1">
    <source>
        <dbReference type="ARBA" id="ARBA00022491"/>
    </source>
</evidence>
<reference evidence="7" key="1">
    <citation type="submission" date="2016-05" db="EMBL/GenBank/DDBJ databases">
        <title>Draft genome of Corynebacterium afermentans subsp. afermentans LCDC 88199T.</title>
        <authorList>
            <person name="Bernier A.-M."/>
            <person name="Bernard K."/>
        </authorList>
    </citation>
    <scope>NUCLEOTIDE SEQUENCE [LARGE SCALE GENOMIC DNA]</scope>
    <source>
        <strain evidence="7">NML120819</strain>
    </source>
</reference>
<dbReference type="Proteomes" id="UP000078103">
    <property type="component" value="Unassembled WGS sequence"/>
</dbReference>
<sequence>MKIGEFAKRSGISVRMLRFYESAGILVPARTPGGYREYREQDIAFVRKVVLLNRAGLALKDIALMRDCLNDEPQNFCPALRGKLADTLAHIGSQIESLRQSEQLLAGLLAAEGEKRRE</sequence>
<accession>A0A1A9RRJ4</accession>
<dbReference type="GO" id="GO:0003677">
    <property type="term" value="F:DNA binding"/>
    <property type="evidence" value="ECO:0007669"/>
    <property type="project" value="UniProtKB-KW"/>
</dbReference>
<protein>
    <submittedName>
        <fullName evidence="6">MerR family transcriptional regulator</fullName>
    </submittedName>
</protein>
<dbReference type="SMART" id="SM00422">
    <property type="entry name" value="HTH_MERR"/>
    <property type="match status" value="1"/>
</dbReference>
<dbReference type="InterPro" id="IPR000551">
    <property type="entry name" value="MerR-type_HTH_dom"/>
</dbReference>
<evidence type="ECO:0000313" key="6">
    <source>
        <dbReference type="EMBL" id="OAM24111.1"/>
    </source>
</evidence>
<keyword evidence="2" id="KW-0805">Transcription regulation</keyword>
<keyword evidence="1" id="KW-0678">Repressor</keyword>
<evidence type="ECO:0000256" key="2">
    <source>
        <dbReference type="ARBA" id="ARBA00023015"/>
    </source>
</evidence>
<dbReference type="GO" id="GO:0003700">
    <property type="term" value="F:DNA-binding transcription factor activity"/>
    <property type="evidence" value="ECO:0007669"/>
    <property type="project" value="InterPro"/>
</dbReference>
<gene>
    <name evidence="6" type="ORF">A7P89_02340</name>
</gene>
<dbReference type="Pfam" id="PF00376">
    <property type="entry name" value="MerR"/>
    <property type="match status" value="1"/>
</dbReference>
<dbReference type="PRINTS" id="PR00040">
    <property type="entry name" value="HTHMERR"/>
</dbReference>
<evidence type="ECO:0000313" key="7">
    <source>
        <dbReference type="Proteomes" id="UP000078103"/>
    </source>
</evidence>
<dbReference type="EMBL" id="LXSH01000010">
    <property type="protein sequence ID" value="OAM24111.1"/>
    <property type="molecule type" value="Genomic_DNA"/>
</dbReference>
<dbReference type="Gene3D" id="1.10.1660.10">
    <property type="match status" value="1"/>
</dbReference>
<organism evidence="6 7">
    <name type="scientific">Eikenella corrodens</name>
    <dbReference type="NCBI Taxonomy" id="539"/>
    <lineage>
        <taxon>Bacteria</taxon>
        <taxon>Pseudomonadati</taxon>
        <taxon>Pseudomonadota</taxon>
        <taxon>Betaproteobacteria</taxon>
        <taxon>Neisseriales</taxon>
        <taxon>Neisseriaceae</taxon>
        <taxon>Eikenella</taxon>
    </lineage>
</organism>
<dbReference type="PANTHER" id="PTHR30204">
    <property type="entry name" value="REDOX-CYCLING DRUG-SENSING TRANSCRIPTIONAL ACTIVATOR SOXR"/>
    <property type="match status" value="1"/>
</dbReference>
<dbReference type="InterPro" id="IPR009061">
    <property type="entry name" value="DNA-bd_dom_put_sf"/>
</dbReference>
<keyword evidence="4" id="KW-0804">Transcription</keyword>
<evidence type="ECO:0000256" key="4">
    <source>
        <dbReference type="ARBA" id="ARBA00023163"/>
    </source>
</evidence>
<keyword evidence="3" id="KW-0238">DNA-binding</keyword>